<keyword evidence="6" id="KW-0732">Signal</keyword>
<proteinExistence type="inferred from homology"/>
<dbReference type="InterPro" id="IPR032675">
    <property type="entry name" value="LRR_dom_sf"/>
</dbReference>
<dbReference type="PANTHER" id="PTHR48063">
    <property type="entry name" value="LRR RECEPTOR-LIKE KINASE"/>
    <property type="match status" value="1"/>
</dbReference>
<keyword evidence="8 12" id="KW-1133">Transmembrane helix</keyword>
<dbReference type="AlphaFoldDB" id="A0AAW0M2B8"/>
<comment type="similarity">
    <text evidence="2">Belongs to the RLP family.</text>
</comment>
<protein>
    <submittedName>
        <fullName evidence="13">Receptor-like protein eix2</fullName>
    </submittedName>
</protein>
<dbReference type="Proteomes" id="UP000237347">
    <property type="component" value="Unassembled WGS sequence"/>
</dbReference>
<dbReference type="InterPro" id="IPR046956">
    <property type="entry name" value="RLP23-like"/>
</dbReference>
<dbReference type="Pfam" id="PF13855">
    <property type="entry name" value="LRR_8"/>
    <property type="match status" value="2"/>
</dbReference>
<feature type="transmembrane region" description="Helical" evidence="12">
    <location>
        <begin position="475"/>
        <end position="496"/>
    </location>
</feature>
<keyword evidence="14" id="KW-1185">Reference proteome</keyword>
<evidence type="ECO:0000256" key="11">
    <source>
        <dbReference type="ARBA" id="ARBA00023180"/>
    </source>
</evidence>
<organism evidence="13 14">
    <name type="scientific">Quercus suber</name>
    <name type="common">Cork oak</name>
    <dbReference type="NCBI Taxonomy" id="58331"/>
    <lineage>
        <taxon>Eukaryota</taxon>
        <taxon>Viridiplantae</taxon>
        <taxon>Streptophyta</taxon>
        <taxon>Embryophyta</taxon>
        <taxon>Tracheophyta</taxon>
        <taxon>Spermatophyta</taxon>
        <taxon>Magnoliopsida</taxon>
        <taxon>eudicotyledons</taxon>
        <taxon>Gunneridae</taxon>
        <taxon>Pentapetalae</taxon>
        <taxon>rosids</taxon>
        <taxon>fabids</taxon>
        <taxon>Fagales</taxon>
        <taxon>Fagaceae</taxon>
        <taxon>Quercus</taxon>
    </lineage>
</organism>
<gene>
    <name evidence="13" type="primary">EIX2_162</name>
    <name evidence="13" type="ORF">CFP56_015939</name>
</gene>
<evidence type="ECO:0000256" key="7">
    <source>
        <dbReference type="ARBA" id="ARBA00022737"/>
    </source>
</evidence>
<comment type="caution">
    <text evidence="13">The sequence shown here is derived from an EMBL/GenBank/DDBJ whole genome shotgun (WGS) entry which is preliminary data.</text>
</comment>
<evidence type="ECO:0000313" key="14">
    <source>
        <dbReference type="Proteomes" id="UP000237347"/>
    </source>
</evidence>
<name>A0AAW0M2B8_QUESU</name>
<keyword evidence="7" id="KW-0677">Repeat</keyword>
<dbReference type="FunFam" id="3.80.10.10:FF:000111">
    <property type="entry name" value="LRR receptor-like serine/threonine-protein kinase ERECTA"/>
    <property type="match status" value="1"/>
</dbReference>
<comment type="subcellular location">
    <subcellularLocation>
        <location evidence="1">Cell membrane</location>
        <topology evidence="1">Single-pass type I membrane protein</topology>
    </subcellularLocation>
</comment>
<dbReference type="SMART" id="SM00369">
    <property type="entry name" value="LRR_TYP"/>
    <property type="match status" value="4"/>
</dbReference>
<dbReference type="PROSITE" id="PS51450">
    <property type="entry name" value="LRR"/>
    <property type="match status" value="2"/>
</dbReference>
<dbReference type="PANTHER" id="PTHR48063:SF101">
    <property type="entry name" value="LRR RECEPTOR-LIKE SERINE_THREONINE-PROTEIN KINASE FLS2"/>
    <property type="match status" value="1"/>
</dbReference>
<keyword evidence="3" id="KW-1003">Cell membrane</keyword>
<keyword evidence="9 12" id="KW-0472">Membrane</keyword>
<evidence type="ECO:0000256" key="5">
    <source>
        <dbReference type="ARBA" id="ARBA00022692"/>
    </source>
</evidence>
<keyword evidence="4" id="KW-0433">Leucine-rich repeat</keyword>
<evidence type="ECO:0000313" key="13">
    <source>
        <dbReference type="EMBL" id="KAK7857815.1"/>
    </source>
</evidence>
<dbReference type="Pfam" id="PF00560">
    <property type="entry name" value="LRR_1"/>
    <property type="match status" value="2"/>
</dbReference>
<evidence type="ECO:0000256" key="1">
    <source>
        <dbReference type="ARBA" id="ARBA00004251"/>
    </source>
</evidence>
<evidence type="ECO:0000256" key="8">
    <source>
        <dbReference type="ARBA" id="ARBA00022989"/>
    </source>
</evidence>
<dbReference type="PRINTS" id="PR00019">
    <property type="entry name" value="LEURICHRPT"/>
</dbReference>
<evidence type="ECO:0000256" key="2">
    <source>
        <dbReference type="ARBA" id="ARBA00009592"/>
    </source>
</evidence>
<dbReference type="GO" id="GO:0005886">
    <property type="term" value="C:plasma membrane"/>
    <property type="evidence" value="ECO:0007669"/>
    <property type="project" value="UniProtKB-SubCell"/>
</dbReference>
<evidence type="ECO:0000256" key="9">
    <source>
        <dbReference type="ARBA" id="ARBA00023136"/>
    </source>
</evidence>
<evidence type="ECO:0000256" key="10">
    <source>
        <dbReference type="ARBA" id="ARBA00023170"/>
    </source>
</evidence>
<dbReference type="InterPro" id="IPR001611">
    <property type="entry name" value="Leu-rich_rpt"/>
</dbReference>
<keyword evidence="5 12" id="KW-0812">Transmembrane</keyword>
<dbReference type="EMBL" id="PKMF04000024">
    <property type="protein sequence ID" value="KAK7857815.1"/>
    <property type="molecule type" value="Genomic_DNA"/>
</dbReference>
<keyword evidence="10" id="KW-0675">Receptor</keyword>
<evidence type="ECO:0000256" key="4">
    <source>
        <dbReference type="ARBA" id="ARBA00022614"/>
    </source>
</evidence>
<evidence type="ECO:0000256" key="6">
    <source>
        <dbReference type="ARBA" id="ARBA00022729"/>
    </source>
</evidence>
<dbReference type="InterPro" id="IPR003591">
    <property type="entry name" value="Leu-rich_rpt_typical-subtyp"/>
</dbReference>
<reference evidence="13 14" key="1">
    <citation type="journal article" date="2018" name="Sci. Data">
        <title>The draft genome sequence of cork oak.</title>
        <authorList>
            <person name="Ramos A.M."/>
            <person name="Usie A."/>
            <person name="Barbosa P."/>
            <person name="Barros P.M."/>
            <person name="Capote T."/>
            <person name="Chaves I."/>
            <person name="Simoes F."/>
            <person name="Abreu I."/>
            <person name="Carrasquinho I."/>
            <person name="Faro C."/>
            <person name="Guimaraes J.B."/>
            <person name="Mendonca D."/>
            <person name="Nobrega F."/>
            <person name="Rodrigues L."/>
            <person name="Saibo N.J.M."/>
            <person name="Varela M.C."/>
            <person name="Egas C."/>
            <person name="Matos J."/>
            <person name="Miguel C.M."/>
            <person name="Oliveira M.M."/>
            <person name="Ricardo C.P."/>
            <person name="Goncalves S."/>
        </authorList>
    </citation>
    <scope>NUCLEOTIDE SEQUENCE [LARGE SCALE GENOMIC DNA]</scope>
    <source>
        <strain evidence="14">cv. HL8</strain>
    </source>
</reference>
<accession>A0AAW0M2B8</accession>
<dbReference type="Gene3D" id="3.80.10.10">
    <property type="entry name" value="Ribonuclease Inhibitor"/>
    <property type="match status" value="4"/>
</dbReference>
<evidence type="ECO:0000256" key="12">
    <source>
        <dbReference type="SAM" id="Phobius"/>
    </source>
</evidence>
<evidence type="ECO:0000256" key="3">
    <source>
        <dbReference type="ARBA" id="ARBA00022475"/>
    </source>
</evidence>
<dbReference type="SUPFAM" id="SSF52058">
    <property type="entry name" value="L domain-like"/>
    <property type="match status" value="2"/>
</dbReference>
<sequence>MLTSVAKSMRDKHLSRLRKTLLMIMAIFLPRVLEWGEKTVANGEGSTVTTKQATISDVEPLRGKRSPFLSELQYLTFLNVSYNDFNHTQIPKSIASLSNLRHLDFSCANFGKNIPFQLGNLSSLQYLDLAWNNFNEPENLEWLRPLSSLIFRIFFQFPMLILLPLDILDLSVNNLTLSSSVIEWLFNSNTRVVELYLYDNQFQGLIPNAFSRIYSLKVLSLHDNEFEGGIPKSFSGMCNLKILSLSSNNLSEQLLGIVHNLTGCANHSIKELYLDNNHIMGLFPDLKTFPSLRILWLSENQLSGTIPKSLGKQFNLERLHIGGNPFEVKSIDLSSNKLIGVIPEEIVMLNGLISLNLSRNLLTGKITSDIGLLHSLEVLDLSYNKLGGEIPSTISLIDCLNSLNLRNNNLSGKIPIGTQLSTFNASAYEGNPNLCGFPLPKNCLGEETPQNPTMNGSSGDASMQDEKDGFITRGFYVSATIGFVVGFWGVFGPLLLNRSWRLSYFKFLNNIRDRLYVIGGVTTAQLQRQLQS</sequence>
<keyword evidence="11" id="KW-0325">Glycoprotein</keyword>